<evidence type="ECO:0000256" key="8">
    <source>
        <dbReference type="ARBA" id="ARBA00023049"/>
    </source>
</evidence>
<evidence type="ECO:0000256" key="11">
    <source>
        <dbReference type="PIRNR" id="PIRNR036365"/>
    </source>
</evidence>
<feature type="binding site" evidence="12">
    <location>
        <position position="257"/>
    </location>
    <ligand>
        <name>Zn(2+)</name>
        <dbReference type="ChEBI" id="CHEBI:29105"/>
        <note>catalytic</note>
    </ligand>
</feature>
<dbReference type="PANTHER" id="PTHR10127:SF780">
    <property type="entry name" value="METALLOENDOPEPTIDASE"/>
    <property type="match status" value="1"/>
</dbReference>
<dbReference type="SUPFAM" id="SSF55486">
    <property type="entry name" value="Metalloproteases ('zincins'), catalytic domain"/>
    <property type="match status" value="1"/>
</dbReference>
<evidence type="ECO:0000313" key="16">
    <source>
        <dbReference type="Proteomes" id="UP000054047"/>
    </source>
</evidence>
<reference evidence="15 16" key="1">
    <citation type="submission" date="2013-12" db="EMBL/GenBank/DDBJ databases">
        <title>Draft genome of the parsitic nematode Ancylostoma duodenale.</title>
        <authorList>
            <person name="Mitreva M."/>
        </authorList>
    </citation>
    <scope>NUCLEOTIDE SEQUENCE [LARGE SCALE GENOMIC DNA]</scope>
    <source>
        <strain evidence="15 16">Zhejiang</strain>
    </source>
</reference>
<evidence type="ECO:0000256" key="12">
    <source>
        <dbReference type="PROSITE-ProRule" id="PRU01211"/>
    </source>
</evidence>
<dbReference type="PROSITE" id="PS51864">
    <property type="entry name" value="ASTACIN"/>
    <property type="match status" value="1"/>
</dbReference>
<feature type="binding site" evidence="12">
    <location>
        <position position="251"/>
    </location>
    <ligand>
        <name>Zn(2+)</name>
        <dbReference type="ChEBI" id="CHEBI:29105"/>
        <note>catalytic</note>
    </ligand>
</feature>
<dbReference type="InterPro" id="IPR001506">
    <property type="entry name" value="Peptidase_M12A"/>
</dbReference>
<gene>
    <name evidence="15" type="ORF">ANCDUO_13222</name>
</gene>
<evidence type="ECO:0000259" key="14">
    <source>
        <dbReference type="PROSITE" id="PS51864"/>
    </source>
</evidence>
<organism evidence="15 16">
    <name type="scientific">Ancylostoma duodenale</name>
    <dbReference type="NCBI Taxonomy" id="51022"/>
    <lineage>
        <taxon>Eukaryota</taxon>
        <taxon>Metazoa</taxon>
        <taxon>Ecdysozoa</taxon>
        <taxon>Nematoda</taxon>
        <taxon>Chromadorea</taxon>
        <taxon>Rhabditida</taxon>
        <taxon>Rhabditina</taxon>
        <taxon>Rhabditomorpha</taxon>
        <taxon>Strongyloidea</taxon>
        <taxon>Ancylostomatidae</taxon>
        <taxon>Ancylostomatinae</taxon>
        <taxon>Ancylostoma</taxon>
    </lineage>
</organism>
<proteinExistence type="predicted"/>
<dbReference type="PIRSF" id="PIRSF036365">
    <property type="entry name" value="Astacin_nematoda"/>
    <property type="match status" value="1"/>
</dbReference>
<evidence type="ECO:0000313" key="15">
    <source>
        <dbReference type="EMBL" id="KIH56596.1"/>
    </source>
</evidence>
<dbReference type="GO" id="GO:0006508">
    <property type="term" value="P:proteolysis"/>
    <property type="evidence" value="ECO:0007669"/>
    <property type="project" value="UniProtKB-KW"/>
</dbReference>
<dbReference type="InterPro" id="IPR034035">
    <property type="entry name" value="Astacin-like_dom"/>
</dbReference>
<dbReference type="Gene3D" id="3.40.390.10">
    <property type="entry name" value="Collagenase (Catalytic Domain)"/>
    <property type="match status" value="1"/>
</dbReference>
<dbReference type="EMBL" id="KN735500">
    <property type="protein sequence ID" value="KIH56596.1"/>
    <property type="molecule type" value="Genomic_DNA"/>
</dbReference>
<protein>
    <recommendedName>
        <fullName evidence="11">Zinc metalloproteinase</fullName>
    </recommendedName>
</protein>
<comment type="caution">
    <text evidence="12">Lacks conserved residue(s) required for the propagation of feature annotation.</text>
</comment>
<evidence type="ECO:0000256" key="1">
    <source>
        <dbReference type="ARBA" id="ARBA00004613"/>
    </source>
</evidence>
<comment type="subcellular location">
    <subcellularLocation>
        <location evidence="1 11">Secreted</location>
    </subcellularLocation>
</comment>
<dbReference type="GO" id="GO:0018996">
    <property type="term" value="P:molting cycle, collagen and cuticulin-based cuticle"/>
    <property type="evidence" value="ECO:0007669"/>
    <property type="project" value="InterPro"/>
</dbReference>
<keyword evidence="8 12" id="KW-0482">Metalloprotease</keyword>
<dbReference type="Pfam" id="PF01400">
    <property type="entry name" value="Astacin"/>
    <property type="match status" value="1"/>
</dbReference>
<name>A0A0C2GHP7_9BILA</name>
<dbReference type="InterPro" id="IPR006026">
    <property type="entry name" value="Peptidase_Metallo"/>
</dbReference>
<keyword evidence="5 11" id="KW-0732">Signal</keyword>
<dbReference type="PANTHER" id="PTHR10127">
    <property type="entry name" value="DISCOIDIN, CUB, EGF, LAMININ , AND ZINC METALLOPROTEASE DOMAIN CONTAINING"/>
    <property type="match status" value="1"/>
</dbReference>
<keyword evidence="3 12" id="KW-0645">Protease</keyword>
<keyword evidence="9" id="KW-1015">Disulfide bond</keyword>
<feature type="domain" description="Peptidase M12A" evidence="14">
    <location>
        <begin position="155"/>
        <end position="341"/>
    </location>
</feature>
<dbReference type="SMART" id="SM00235">
    <property type="entry name" value="ZnMc"/>
    <property type="match status" value="1"/>
</dbReference>
<feature type="chain" id="PRO_5005111130" description="Zinc metalloproteinase" evidence="11 13">
    <location>
        <begin position="17"/>
        <end position="402"/>
    </location>
</feature>
<dbReference type="CDD" id="cd04280">
    <property type="entry name" value="ZnMc_astacin_like"/>
    <property type="match status" value="1"/>
</dbReference>
<dbReference type="PROSITE" id="PS01186">
    <property type="entry name" value="EGF_2"/>
    <property type="match status" value="1"/>
</dbReference>
<evidence type="ECO:0000256" key="4">
    <source>
        <dbReference type="ARBA" id="ARBA00022723"/>
    </source>
</evidence>
<keyword evidence="4 12" id="KW-0479">Metal-binding</keyword>
<evidence type="ECO:0000256" key="13">
    <source>
        <dbReference type="RuleBase" id="RU361183"/>
    </source>
</evidence>
<dbReference type="Proteomes" id="UP000054047">
    <property type="component" value="Unassembled WGS sequence"/>
</dbReference>
<keyword evidence="10" id="KW-0325">Glycoprotein</keyword>
<keyword evidence="7 12" id="KW-0862">Zinc</keyword>
<accession>A0A0C2GHP7</accession>
<evidence type="ECO:0000256" key="9">
    <source>
        <dbReference type="ARBA" id="ARBA00023157"/>
    </source>
</evidence>
<dbReference type="GO" id="GO:0004222">
    <property type="term" value="F:metalloendopeptidase activity"/>
    <property type="evidence" value="ECO:0007669"/>
    <property type="project" value="UniProtKB-UniRule"/>
</dbReference>
<keyword evidence="16" id="KW-1185">Reference proteome</keyword>
<dbReference type="GO" id="GO:0008270">
    <property type="term" value="F:zinc ion binding"/>
    <property type="evidence" value="ECO:0007669"/>
    <property type="project" value="UniProtKB-UniRule"/>
</dbReference>
<feature type="active site" evidence="12">
    <location>
        <position position="248"/>
    </location>
</feature>
<dbReference type="PRINTS" id="PR00480">
    <property type="entry name" value="ASTACIN"/>
</dbReference>
<dbReference type="OrthoDB" id="5851760at2759"/>
<evidence type="ECO:0000256" key="2">
    <source>
        <dbReference type="ARBA" id="ARBA00022525"/>
    </source>
</evidence>
<dbReference type="MEROPS" id="M12.310"/>
<feature type="signal peptide" evidence="11 13">
    <location>
        <begin position="1"/>
        <end position="16"/>
    </location>
</feature>
<evidence type="ECO:0000256" key="7">
    <source>
        <dbReference type="ARBA" id="ARBA00022833"/>
    </source>
</evidence>
<dbReference type="InterPro" id="IPR017050">
    <property type="entry name" value="Metallopeptidase_nem"/>
</dbReference>
<keyword evidence="6 12" id="KW-0378">Hydrolase</keyword>
<sequence length="402" mass="45659">MRAVLLTLLLVACVNGGFFSSLSDKVKKTFGGEGSVGEKLKNFTTAKIGKIKKIFGSTSVMRIHERLSKLKDKVKKMLELTPKMLAALKERLAKLRPIKHVQVNEMGDSIEEVNQKSEVGGYLFQGDIVLTEEQANEVEKDIDDVTSGNPRNRRQAFKDRRYPTTIWANGVNYYFDYNANPKLRSVFKKGANEWEKNTCINFKEDREAADKIRVFYEKGCWSFVGRRGGKQDLSLGRGCNSIATATHELGHALGFYHTMSRHDRDNYITVNIYNIKSVSFIRSFVYLRAIAVTTLFSGSYNGETVIVPNDVNYQETLGGPFLAFYDILMMNTHYNCLDKCKNDTRAANCKMGGFPHPRDCTRCICPSGYGGPLCDQRVPELANYYAFISPFPQHYYCIREKY</sequence>
<dbReference type="InterPro" id="IPR024079">
    <property type="entry name" value="MetalloPept_cat_dom_sf"/>
</dbReference>
<keyword evidence="2 11" id="KW-0964">Secreted</keyword>
<comment type="cofactor">
    <cofactor evidence="12 13">
        <name>Zn(2+)</name>
        <dbReference type="ChEBI" id="CHEBI:29105"/>
    </cofactor>
    <text evidence="12 13">Binds 1 zinc ion per subunit.</text>
</comment>
<dbReference type="AlphaFoldDB" id="A0A0C2GHP7"/>
<dbReference type="InterPro" id="IPR000742">
    <property type="entry name" value="EGF"/>
</dbReference>
<evidence type="ECO:0000256" key="5">
    <source>
        <dbReference type="ARBA" id="ARBA00022729"/>
    </source>
</evidence>
<evidence type="ECO:0000256" key="6">
    <source>
        <dbReference type="ARBA" id="ARBA00022801"/>
    </source>
</evidence>
<evidence type="ECO:0000256" key="3">
    <source>
        <dbReference type="ARBA" id="ARBA00022670"/>
    </source>
</evidence>
<feature type="binding site" evidence="12">
    <location>
        <position position="247"/>
    </location>
    <ligand>
        <name>Zn(2+)</name>
        <dbReference type="ChEBI" id="CHEBI:29105"/>
        <note>catalytic</note>
    </ligand>
</feature>
<evidence type="ECO:0000256" key="10">
    <source>
        <dbReference type="ARBA" id="ARBA00023180"/>
    </source>
</evidence>
<dbReference type="GO" id="GO:0005576">
    <property type="term" value="C:extracellular region"/>
    <property type="evidence" value="ECO:0007669"/>
    <property type="project" value="UniProtKB-SubCell"/>
</dbReference>